<dbReference type="Proteomes" id="UP000326912">
    <property type="component" value="Unassembled WGS sequence"/>
</dbReference>
<keyword evidence="1" id="KW-1133">Transmembrane helix</keyword>
<keyword evidence="3" id="KW-1185">Reference proteome</keyword>
<keyword evidence="1" id="KW-0812">Transmembrane</keyword>
<feature type="transmembrane region" description="Helical" evidence="1">
    <location>
        <begin position="71"/>
        <end position="94"/>
    </location>
</feature>
<gene>
    <name evidence="2" type="ORF">KDW_19010</name>
</gene>
<accession>A0A5J4KNR4</accession>
<name>A0A5J4KNR4_9CHLR</name>
<proteinExistence type="predicted"/>
<organism evidence="2 3">
    <name type="scientific">Dictyobacter vulcani</name>
    <dbReference type="NCBI Taxonomy" id="2607529"/>
    <lineage>
        <taxon>Bacteria</taxon>
        <taxon>Bacillati</taxon>
        <taxon>Chloroflexota</taxon>
        <taxon>Ktedonobacteria</taxon>
        <taxon>Ktedonobacterales</taxon>
        <taxon>Dictyobacteraceae</taxon>
        <taxon>Dictyobacter</taxon>
    </lineage>
</organism>
<feature type="transmembrane region" description="Helical" evidence="1">
    <location>
        <begin position="106"/>
        <end position="128"/>
    </location>
</feature>
<evidence type="ECO:0000313" key="3">
    <source>
        <dbReference type="Proteomes" id="UP000326912"/>
    </source>
</evidence>
<evidence type="ECO:0000313" key="2">
    <source>
        <dbReference type="EMBL" id="GER87739.1"/>
    </source>
</evidence>
<dbReference type="AlphaFoldDB" id="A0A5J4KNR4"/>
<protein>
    <submittedName>
        <fullName evidence="2">Membrane protein</fullName>
    </submittedName>
</protein>
<feature type="transmembrane region" description="Helical" evidence="1">
    <location>
        <begin position="18"/>
        <end position="38"/>
    </location>
</feature>
<comment type="caution">
    <text evidence="2">The sequence shown here is derived from an EMBL/GenBank/DDBJ whole genome shotgun (WGS) entry which is preliminary data.</text>
</comment>
<reference evidence="2 3" key="1">
    <citation type="submission" date="2019-10" db="EMBL/GenBank/DDBJ databases">
        <title>Dictyobacter vulcani sp. nov., within the class Ktedonobacteria, isolated from soil of volcanic Mt. Zao.</title>
        <authorList>
            <person name="Zheng Y."/>
            <person name="Wang C.M."/>
            <person name="Sakai Y."/>
            <person name="Abe K."/>
            <person name="Yokota A."/>
            <person name="Yabe S."/>
        </authorList>
    </citation>
    <scope>NUCLEOTIDE SEQUENCE [LARGE SCALE GENOMIC DNA]</scope>
    <source>
        <strain evidence="2 3">W12</strain>
    </source>
</reference>
<keyword evidence="1" id="KW-0472">Membrane</keyword>
<dbReference type="RefSeq" id="WP_151755711.1">
    <property type="nucleotide sequence ID" value="NZ_BKZW01000001.1"/>
</dbReference>
<evidence type="ECO:0000256" key="1">
    <source>
        <dbReference type="SAM" id="Phobius"/>
    </source>
</evidence>
<dbReference type="EMBL" id="BKZW01000001">
    <property type="protein sequence ID" value="GER87739.1"/>
    <property type="molecule type" value="Genomic_DNA"/>
</dbReference>
<sequence length="167" mass="17714">MAHEQRALPALPFTFPSIVGAAAGGIATIPMSLFMLAAHKFLPDWQKDALPPEKVTGEVAERANIDLNKPALLGTTLTAHLGYGASMGSLYITFASKLKLPPLLKGSLFGVGVWAASYMGWLPAGKFLAAGTNETQERNMLMIIAHLIWGGVTGVVADQLEKQLGTK</sequence>